<proteinExistence type="predicted"/>
<dbReference type="AlphaFoldDB" id="A0A8S9P7W9"/>
<evidence type="ECO:0000313" key="1">
    <source>
        <dbReference type="EMBL" id="KAF3511579.1"/>
    </source>
</evidence>
<evidence type="ECO:0000313" key="2">
    <source>
        <dbReference type="Proteomes" id="UP000712600"/>
    </source>
</evidence>
<dbReference type="Proteomes" id="UP000712600">
    <property type="component" value="Unassembled WGS sequence"/>
</dbReference>
<organism evidence="1 2">
    <name type="scientific">Brassica cretica</name>
    <name type="common">Mustard</name>
    <dbReference type="NCBI Taxonomy" id="69181"/>
    <lineage>
        <taxon>Eukaryota</taxon>
        <taxon>Viridiplantae</taxon>
        <taxon>Streptophyta</taxon>
        <taxon>Embryophyta</taxon>
        <taxon>Tracheophyta</taxon>
        <taxon>Spermatophyta</taxon>
        <taxon>Magnoliopsida</taxon>
        <taxon>eudicotyledons</taxon>
        <taxon>Gunneridae</taxon>
        <taxon>Pentapetalae</taxon>
        <taxon>rosids</taxon>
        <taxon>malvids</taxon>
        <taxon>Brassicales</taxon>
        <taxon>Brassicaceae</taxon>
        <taxon>Brassiceae</taxon>
        <taxon>Brassica</taxon>
    </lineage>
</organism>
<sequence>MLRTKQRLRRHDAVRKEKRFSLKTKWRKNTGNVNLSVSCFMRWGCRFGS</sequence>
<reference evidence="1" key="1">
    <citation type="submission" date="2019-12" db="EMBL/GenBank/DDBJ databases">
        <title>Genome sequencing and annotation of Brassica cretica.</title>
        <authorList>
            <person name="Studholme D.J."/>
            <person name="Sarris P."/>
        </authorList>
    </citation>
    <scope>NUCLEOTIDE SEQUENCE</scope>
    <source>
        <strain evidence="1">PFS-109/04</strain>
        <tissue evidence="1">Leaf</tissue>
    </source>
</reference>
<accession>A0A8S9P7W9</accession>
<comment type="caution">
    <text evidence="1">The sequence shown here is derived from an EMBL/GenBank/DDBJ whole genome shotgun (WGS) entry which is preliminary data.</text>
</comment>
<gene>
    <name evidence="1" type="ORF">F2Q69_00004825</name>
</gene>
<protein>
    <submittedName>
        <fullName evidence="1">Uncharacterized protein</fullName>
    </submittedName>
</protein>
<name>A0A8S9P7W9_BRACR</name>
<dbReference type="EMBL" id="QGKX02001521">
    <property type="protein sequence ID" value="KAF3511579.1"/>
    <property type="molecule type" value="Genomic_DNA"/>
</dbReference>